<dbReference type="AlphaFoldDB" id="A0A3M7RZZ5"/>
<dbReference type="EMBL" id="REGN01002307">
    <property type="protein sequence ID" value="RNA28935.1"/>
    <property type="molecule type" value="Genomic_DNA"/>
</dbReference>
<dbReference type="GO" id="GO:0030574">
    <property type="term" value="P:collagen catabolic process"/>
    <property type="evidence" value="ECO:0007669"/>
    <property type="project" value="TreeGrafter"/>
</dbReference>
<dbReference type="GO" id="GO:0030198">
    <property type="term" value="P:extracellular matrix organization"/>
    <property type="evidence" value="ECO:0007669"/>
    <property type="project" value="TreeGrafter"/>
</dbReference>
<evidence type="ECO:0000256" key="3">
    <source>
        <dbReference type="ARBA" id="ARBA00022729"/>
    </source>
</evidence>
<accession>A0A3M7RZZ5</accession>
<evidence type="ECO:0000256" key="1">
    <source>
        <dbReference type="ARBA" id="ARBA00001947"/>
    </source>
</evidence>
<dbReference type="PANTHER" id="PTHR10201:SF291">
    <property type="entry name" value="MATRIX METALLOPROTEINASE 1, ISOFORM C-RELATED"/>
    <property type="match status" value="1"/>
</dbReference>
<dbReference type="SUPFAM" id="SSF47090">
    <property type="entry name" value="PGBD-like"/>
    <property type="match status" value="1"/>
</dbReference>
<dbReference type="STRING" id="10195.A0A3M7RZZ5"/>
<protein>
    <submittedName>
        <fullName evidence="7">Matrix metallo ase-19-like</fullName>
    </submittedName>
</protein>
<proteinExistence type="inferred from homology"/>
<evidence type="ECO:0000313" key="7">
    <source>
        <dbReference type="EMBL" id="RNA28935.1"/>
    </source>
</evidence>
<organism evidence="7 8">
    <name type="scientific">Brachionus plicatilis</name>
    <name type="common">Marine rotifer</name>
    <name type="synonym">Brachionus muelleri</name>
    <dbReference type="NCBI Taxonomy" id="10195"/>
    <lineage>
        <taxon>Eukaryota</taxon>
        <taxon>Metazoa</taxon>
        <taxon>Spiralia</taxon>
        <taxon>Gnathifera</taxon>
        <taxon>Rotifera</taxon>
        <taxon>Eurotatoria</taxon>
        <taxon>Monogononta</taxon>
        <taxon>Pseudotrocha</taxon>
        <taxon>Ploima</taxon>
        <taxon>Brachionidae</taxon>
        <taxon>Brachionus</taxon>
    </lineage>
</organism>
<comment type="similarity">
    <text evidence="2">Belongs to the peptidase M10A family.</text>
</comment>
<keyword evidence="4" id="KW-0482">Metalloprotease</keyword>
<gene>
    <name evidence="7" type="ORF">BpHYR1_037531</name>
</gene>
<reference evidence="7 8" key="1">
    <citation type="journal article" date="2018" name="Sci. Rep.">
        <title>Genomic signatures of local adaptation to the degree of environmental predictability in rotifers.</title>
        <authorList>
            <person name="Franch-Gras L."/>
            <person name="Hahn C."/>
            <person name="Garcia-Roger E.M."/>
            <person name="Carmona M.J."/>
            <person name="Serra M."/>
            <person name="Gomez A."/>
        </authorList>
    </citation>
    <scope>NUCLEOTIDE SEQUENCE [LARGE SCALE GENOMIC DNA]</scope>
    <source>
        <strain evidence="7">HYR1</strain>
    </source>
</reference>
<keyword evidence="4" id="KW-0645">Protease</keyword>
<dbReference type="InterPro" id="IPR036366">
    <property type="entry name" value="PGBDSf"/>
</dbReference>
<dbReference type="GO" id="GO:0004222">
    <property type="term" value="F:metalloendopeptidase activity"/>
    <property type="evidence" value="ECO:0007669"/>
    <property type="project" value="TreeGrafter"/>
</dbReference>
<feature type="domain" description="Peptidoglycan binding-like" evidence="6">
    <location>
        <begin position="25"/>
        <end position="79"/>
    </location>
</feature>
<sequence length="97" mass="11034">MILKIVLFLSLFYLGESISKEDALKYLDRFGYFNKTKQGLSAERKSNQNLIYRQSLRLFQTIHGLNVTGILDAATVKKIKTPRCAISDFPSNFVTAN</sequence>
<name>A0A3M7RZZ5_BRAPC</name>
<keyword evidence="8" id="KW-1185">Reference proteome</keyword>
<evidence type="ECO:0000256" key="4">
    <source>
        <dbReference type="ARBA" id="ARBA00023049"/>
    </source>
</evidence>
<keyword evidence="4" id="KW-0378">Hydrolase</keyword>
<evidence type="ECO:0000256" key="5">
    <source>
        <dbReference type="SAM" id="SignalP"/>
    </source>
</evidence>
<evidence type="ECO:0000259" key="6">
    <source>
        <dbReference type="Pfam" id="PF01471"/>
    </source>
</evidence>
<evidence type="ECO:0000256" key="2">
    <source>
        <dbReference type="ARBA" id="ARBA00010370"/>
    </source>
</evidence>
<feature type="signal peptide" evidence="5">
    <location>
        <begin position="1"/>
        <end position="17"/>
    </location>
</feature>
<evidence type="ECO:0000313" key="8">
    <source>
        <dbReference type="Proteomes" id="UP000276133"/>
    </source>
</evidence>
<dbReference type="InterPro" id="IPR002477">
    <property type="entry name" value="Peptidoglycan-bd-like"/>
</dbReference>
<dbReference type="InterPro" id="IPR036365">
    <property type="entry name" value="PGBD-like_sf"/>
</dbReference>
<comment type="caution">
    <text evidence="7">The sequence shown here is derived from an EMBL/GenBank/DDBJ whole genome shotgun (WGS) entry which is preliminary data.</text>
</comment>
<feature type="chain" id="PRO_5018241516" evidence="5">
    <location>
        <begin position="18"/>
        <end position="97"/>
    </location>
</feature>
<dbReference type="Gene3D" id="1.10.101.10">
    <property type="entry name" value="PGBD-like superfamily/PGBD"/>
    <property type="match status" value="1"/>
</dbReference>
<dbReference type="GO" id="GO:0005615">
    <property type="term" value="C:extracellular space"/>
    <property type="evidence" value="ECO:0007669"/>
    <property type="project" value="TreeGrafter"/>
</dbReference>
<dbReference type="OrthoDB" id="406838at2759"/>
<keyword evidence="3 5" id="KW-0732">Signal</keyword>
<comment type="cofactor">
    <cofactor evidence="1">
        <name>Zn(2+)</name>
        <dbReference type="ChEBI" id="CHEBI:29105"/>
    </cofactor>
</comment>
<dbReference type="Pfam" id="PF01471">
    <property type="entry name" value="PG_binding_1"/>
    <property type="match status" value="1"/>
</dbReference>
<dbReference type="Proteomes" id="UP000276133">
    <property type="component" value="Unassembled WGS sequence"/>
</dbReference>
<dbReference type="PANTHER" id="PTHR10201">
    <property type="entry name" value="MATRIX METALLOPROTEINASE"/>
    <property type="match status" value="1"/>
</dbReference>